<dbReference type="InterPro" id="IPR036420">
    <property type="entry name" value="BRCT_dom_sf"/>
</dbReference>
<dbReference type="Pfam" id="PF00929">
    <property type="entry name" value="RNase_T"/>
    <property type="match status" value="1"/>
</dbReference>
<dbReference type="Gene3D" id="3.40.50.10190">
    <property type="entry name" value="BRCT domain"/>
    <property type="match status" value="1"/>
</dbReference>
<dbReference type="GO" id="GO:0008408">
    <property type="term" value="F:3'-5' exonuclease activity"/>
    <property type="evidence" value="ECO:0007669"/>
    <property type="project" value="TreeGrafter"/>
</dbReference>
<dbReference type="Pfam" id="PF00533">
    <property type="entry name" value="BRCT"/>
    <property type="match status" value="1"/>
</dbReference>
<dbReference type="PANTHER" id="PTHR30231:SF42">
    <property type="entry name" value="EXONUCLEASE"/>
    <property type="match status" value="1"/>
</dbReference>
<reference evidence="2 3" key="1">
    <citation type="submission" date="2019-06" db="EMBL/GenBank/DDBJ databases">
        <title>Complete genome sequence of Antarcticibacterium flavum KCTC 52984T from an Antarctic marine sediment.</title>
        <authorList>
            <person name="Lee Y.M."/>
            <person name="Shin S.C."/>
        </authorList>
    </citation>
    <scope>NUCLEOTIDE SEQUENCE [LARGE SCALE GENOMIC DNA]</scope>
    <source>
        <strain evidence="2 3">KCTC 52984</strain>
    </source>
</reference>
<evidence type="ECO:0000313" key="2">
    <source>
        <dbReference type="EMBL" id="QCY69060.1"/>
    </source>
</evidence>
<dbReference type="Gene3D" id="3.30.420.10">
    <property type="entry name" value="Ribonuclease H-like superfamily/Ribonuclease H"/>
    <property type="match status" value="1"/>
</dbReference>
<dbReference type="GO" id="GO:0003676">
    <property type="term" value="F:nucleic acid binding"/>
    <property type="evidence" value="ECO:0007669"/>
    <property type="project" value="InterPro"/>
</dbReference>
<organism evidence="2 3">
    <name type="scientific">Antarcticibacterium flavum</name>
    <dbReference type="NCBI Taxonomy" id="2058175"/>
    <lineage>
        <taxon>Bacteria</taxon>
        <taxon>Pseudomonadati</taxon>
        <taxon>Bacteroidota</taxon>
        <taxon>Flavobacteriia</taxon>
        <taxon>Flavobacteriales</taxon>
        <taxon>Flavobacteriaceae</taxon>
        <taxon>Antarcticibacterium</taxon>
    </lineage>
</organism>
<sequence length="387" mass="44702">MAMFNWFKKSKLKNDSVNIAIAGVNPHTDNEFLFYDFVATAYPPHLEKWCAAVKKNNIKFKSQYKQAIQEKIKTGKFRNPHCFPEYFDNQFDYIAIDFETANKNRVSACAIGLVFIKDYKIAHKVSFNIKPPITEKFSPFHINLHGICQEDVDHWEHFDELWENELSKYLNDSLIVFHNASMDLSILKNLFKHYNISGFDISYIDTMHLAEKSGQPKKLEDLAAKFEIEIENLHDPVSDAKTCAFIFNELIDIYPGYEKLIRKLNHEEEIQKQRKSQVSTEVKNDNIDIIQEYSISKVEIQNIDISNKGFLFSGELTQDRNDCKEFIISNGGVIKSGVTSKVDFVVIGADYGWAKIQKVHELNSKKNCNIKILSNSDFNLLKEKSAN</sequence>
<evidence type="ECO:0000313" key="3">
    <source>
        <dbReference type="Proteomes" id="UP000309016"/>
    </source>
</evidence>
<dbReference type="RefSeq" id="WP_139065636.1">
    <property type="nucleotide sequence ID" value="NZ_CP040812.1"/>
</dbReference>
<dbReference type="SUPFAM" id="SSF52113">
    <property type="entry name" value="BRCT domain"/>
    <property type="match status" value="1"/>
</dbReference>
<dbReference type="InterPro" id="IPR001357">
    <property type="entry name" value="BRCT_dom"/>
</dbReference>
<dbReference type="AlphaFoldDB" id="A0A5B7X1D0"/>
<gene>
    <name evidence="2" type="ORF">FHG64_06370</name>
</gene>
<dbReference type="KEGG" id="afla:FHG64_06370"/>
<evidence type="ECO:0000259" key="1">
    <source>
        <dbReference type="SMART" id="SM00479"/>
    </source>
</evidence>
<dbReference type="CDD" id="cd17748">
    <property type="entry name" value="BRCT_DNA_ligase_like"/>
    <property type="match status" value="1"/>
</dbReference>
<protein>
    <recommendedName>
        <fullName evidence="1">Exonuclease domain-containing protein</fullName>
    </recommendedName>
</protein>
<dbReference type="GO" id="GO:0006259">
    <property type="term" value="P:DNA metabolic process"/>
    <property type="evidence" value="ECO:0007669"/>
    <property type="project" value="UniProtKB-ARBA"/>
</dbReference>
<keyword evidence="3" id="KW-1185">Reference proteome</keyword>
<dbReference type="Proteomes" id="UP000309016">
    <property type="component" value="Chromosome"/>
</dbReference>
<dbReference type="InterPro" id="IPR036397">
    <property type="entry name" value="RNaseH_sf"/>
</dbReference>
<dbReference type="InterPro" id="IPR012337">
    <property type="entry name" value="RNaseH-like_sf"/>
</dbReference>
<dbReference type="OrthoDB" id="9803913at2"/>
<accession>A0A5B7X1D0</accession>
<dbReference type="EMBL" id="CP040812">
    <property type="protein sequence ID" value="QCY69060.1"/>
    <property type="molecule type" value="Genomic_DNA"/>
</dbReference>
<dbReference type="SMART" id="SM00479">
    <property type="entry name" value="EXOIII"/>
    <property type="match status" value="1"/>
</dbReference>
<dbReference type="PANTHER" id="PTHR30231">
    <property type="entry name" value="DNA POLYMERASE III SUBUNIT EPSILON"/>
    <property type="match status" value="1"/>
</dbReference>
<dbReference type="InterPro" id="IPR013520">
    <property type="entry name" value="Ribonucl_H"/>
</dbReference>
<dbReference type="GO" id="GO:0005829">
    <property type="term" value="C:cytosol"/>
    <property type="evidence" value="ECO:0007669"/>
    <property type="project" value="TreeGrafter"/>
</dbReference>
<feature type="domain" description="Exonuclease" evidence="1">
    <location>
        <begin position="92"/>
        <end position="256"/>
    </location>
</feature>
<name>A0A5B7X1D0_9FLAO</name>
<dbReference type="SUPFAM" id="SSF53098">
    <property type="entry name" value="Ribonuclease H-like"/>
    <property type="match status" value="1"/>
</dbReference>
<proteinExistence type="predicted"/>